<gene>
    <name evidence="4" type="ORF">SANBI_001090</name>
</gene>
<keyword evidence="3" id="KW-0460">Magnesium</keyword>
<dbReference type="AlphaFoldDB" id="A0AAF1BZS9"/>
<dbReference type="SFLD" id="SFLDS00003">
    <property type="entry name" value="Haloacid_Dehalogenase"/>
    <property type="match status" value="1"/>
</dbReference>
<dbReference type="Proteomes" id="UP001304340">
    <property type="component" value="Chromosome"/>
</dbReference>
<dbReference type="SFLD" id="SFLDG01129">
    <property type="entry name" value="C1.5:_HAD__Beta-PGM__Phosphata"/>
    <property type="match status" value="1"/>
</dbReference>
<dbReference type="PRINTS" id="PR00413">
    <property type="entry name" value="HADHALOGNASE"/>
</dbReference>
<evidence type="ECO:0000313" key="5">
    <source>
        <dbReference type="Proteomes" id="UP001304340"/>
    </source>
</evidence>
<dbReference type="NCBIfam" id="TIGR01549">
    <property type="entry name" value="HAD-SF-IA-v1"/>
    <property type="match status" value="1"/>
</dbReference>
<dbReference type="GO" id="GO:0016787">
    <property type="term" value="F:hydrolase activity"/>
    <property type="evidence" value="ECO:0007669"/>
    <property type="project" value="UniProtKB-KW"/>
</dbReference>
<organism evidence="4 5">
    <name type="scientific">Sanguibacter biliveldensis</name>
    <dbReference type="NCBI Taxonomy" id="3030830"/>
    <lineage>
        <taxon>Bacteria</taxon>
        <taxon>Bacillati</taxon>
        <taxon>Actinomycetota</taxon>
        <taxon>Actinomycetes</taxon>
        <taxon>Micrococcales</taxon>
        <taxon>Sanguibacteraceae</taxon>
        <taxon>Sanguibacter</taxon>
    </lineage>
</organism>
<dbReference type="InterPro" id="IPR051400">
    <property type="entry name" value="HAD-like_hydrolase"/>
</dbReference>
<keyword evidence="2 4" id="KW-0378">Hydrolase</keyword>
<dbReference type="PANTHER" id="PTHR46470">
    <property type="entry name" value="N-ACYLNEURAMINATE-9-PHOSPHATASE"/>
    <property type="match status" value="1"/>
</dbReference>
<evidence type="ECO:0000256" key="3">
    <source>
        <dbReference type="ARBA" id="ARBA00022842"/>
    </source>
</evidence>
<dbReference type="EMBL" id="CP138359">
    <property type="protein sequence ID" value="WPF83417.1"/>
    <property type="molecule type" value="Genomic_DNA"/>
</dbReference>
<dbReference type="InterPro" id="IPR006439">
    <property type="entry name" value="HAD-SF_hydro_IA"/>
</dbReference>
<keyword evidence="5" id="KW-1185">Reference proteome</keyword>
<evidence type="ECO:0000256" key="1">
    <source>
        <dbReference type="ARBA" id="ARBA00001946"/>
    </source>
</evidence>
<dbReference type="PANTHER" id="PTHR46470:SF4">
    <property type="entry name" value="5-AMINO-6-(5-PHOSPHO-D-RIBITYLAMINO)URACIL PHOSPHATASE YIGB"/>
    <property type="match status" value="1"/>
</dbReference>
<reference evidence="5" key="1">
    <citation type="submission" date="2023-11" db="EMBL/GenBank/DDBJ databases">
        <authorList>
            <person name="Helweg L.P."/>
            <person name="Kiel A."/>
            <person name="Hitz F."/>
            <person name="Ruckert-Reed C."/>
            <person name="Busche T."/>
            <person name="Kaltschmidt B."/>
            <person name="Kaltschmidt C."/>
        </authorList>
    </citation>
    <scope>NUCLEOTIDE SEQUENCE [LARGE SCALE GENOMIC DNA]</scope>
    <source>
        <strain evidence="5">4.1</strain>
    </source>
</reference>
<dbReference type="GO" id="GO:0044281">
    <property type="term" value="P:small molecule metabolic process"/>
    <property type="evidence" value="ECO:0007669"/>
    <property type="project" value="UniProtKB-ARBA"/>
</dbReference>
<accession>A0AAF1BZS9</accession>
<comment type="cofactor">
    <cofactor evidence="1">
        <name>Mg(2+)</name>
        <dbReference type="ChEBI" id="CHEBI:18420"/>
    </cofactor>
</comment>
<dbReference type="Gene3D" id="3.40.50.1000">
    <property type="entry name" value="HAD superfamily/HAD-like"/>
    <property type="match status" value="1"/>
</dbReference>
<dbReference type="RefSeq" id="WP_319159685.1">
    <property type="nucleotide sequence ID" value="NZ_CP138359.1"/>
</dbReference>
<evidence type="ECO:0000313" key="4">
    <source>
        <dbReference type="EMBL" id="WPF83417.1"/>
    </source>
</evidence>
<dbReference type="InterPro" id="IPR036412">
    <property type="entry name" value="HAD-like_sf"/>
</dbReference>
<sequence length="280" mass="29850">MTASTGALAGPAVIVDELAPESVLATTGQVVFDGRGPLDGVLFDIDDTLVNTRAAFGAAMDGIARVYLSHLPEDRLGEVLALWRRDPDGHYRAYTRGEISLEEQRRLRANQLQTAFGAEPLTEDEFVAWDEVFEASYRVGWVAHDDALETVAAVSALGLRVGALSNATTEHQLPKLEATGLGHVPMLVGLDTLGFGKPDPRVFLEACARLGTDPSRTLYVGDELDLDARAAVRAGLYGAWLDRPGTRRGGVHQEDPAAASADGVVVLSGLDQLTGYLTEG</sequence>
<evidence type="ECO:0000256" key="2">
    <source>
        <dbReference type="ARBA" id="ARBA00022801"/>
    </source>
</evidence>
<dbReference type="Pfam" id="PF00702">
    <property type="entry name" value="Hydrolase"/>
    <property type="match status" value="1"/>
</dbReference>
<dbReference type="SUPFAM" id="SSF56784">
    <property type="entry name" value="HAD-like"/>
    <property type="match status" value="1"/>
</dbReference>
<dbReference type="InterPro" id="IPR023214">
    <property type="entry name" value="HAD_sf"/>
</dbReference>
<name>A0AAF1BZS9_9MICO</name>
<protein>
    <submittedName>
        <fullName evidence="4">HAD family hydrolase</fullName>
    </submittedName>
</protein>
<proteinExistence type="predicted"/>
<dbReference type="KEGG" id="sbil:SANBI_001090"/>